<dbReference type="EC" id="3.1.3.11" evidence="4"/>
<dbReference type="GO" id="GO:0006094">
    <property type="term" value="P:gluconeogenesis"/>
    <property type="evidence" value="ECO:0007669"/>
    <property type="project" value="UniProtKB-UniRule"/>
</dbReference>
<keyword evidence="2 4" id="KW-0464">Manganese</keyword>
<dbReference type="STRING" id="1346.BMF34_06215"/>
<comment type="pathway">
    <text evidence="4">Carbohydrate biosynthesis; gluconeogenesis.</text>
</comment>
<gene>
    <name evidence="4" type="primary">fbp</name>
    <name evidence="6" type="ORF">DIY07_06420</name>
    <name evidence="5" type="ORF">DQ08_06155</name>
</gene>
<evidence type="ECO:0000256" key="4">
    <source>
        <dbReference type="HAMAP-Rule" id="MF_01854"/>
    </source>
</evidence>
<evidence type="ECO:0000256" key="1">
    <source>
        <dbReference type="ARBA" id="ARBA00022801"/>
    </source>
</evidence>
<dbReference type="CDD" id="cd00838">
    <property type="entry name" value="MPP_superfamily"/>
    <property type="match status" value="1"/>
</dbReference>
<dbReference type="OrthoDB" id="9779903at2"/>
<dbReference type="HAMAP" id="MF_01854">
    <property type="entry name" value="FBPase_class3"/>
    <property type="match status" value="1"/>
</dbReference>
<reference evidence="6 8" key="2">
    <citation type="submission" date="2018-06" db="EMBL/GenBank/DDBJ databases">
        <title>Mutators as drivers of adaptation in pathogenic bacteria and a risk factor for host jumps and vaccine escape.</title>
        <authorList>
            <person name="Barnes A.C."/>
            <person name="Silayeva O."/>
        </authorList>
    </citation>
    <scope>NUCLEOTIDE SEQUENCE [LARGE SCALE GENOMIC DNA]</scope>
    <source>
        <strain evidence="6 8">QMA0445</strain>
    </source>
</reference>
<dbReference type="InterPro" id="IPR009164">
    <property type="entry name" value="FBPtase_class3"/>
</dbReference>
<dbReference type="GO" id="GO:0042132">
    <property type="term" value="F:fructose 1,6-bisphosphate 1-phosphatase activity"/>
    <property type="evidence" value="ECO:0007669"/>
    <property type="project" value="UniProtKB-UniRule"/>
</dbReference>
<evidence type="ECO:0000256" key="2">
    <source>
        <dbReference type="ARBA" id="ARBA00023211"/>
    </source>
</evidence>
<dbReference type="Gene3D" id="3.60.21.10">
    <property type="match status" value="1"/>
</dbReference>
<dbReference type="KEGG" id="sio:DW64_06150"/>
<dbReference type="Pfam" id="PF06874">
    <property type="entry name" value="FBPase_2"/>
    <property type="match status" value="1"/>
</dbReference>
<evidence type="ECO:0000313" key="7">
    <source>
        <dbReference type="Proteomes" id="UP000025245"/>
    </source>
</evidence>
<sequence length="639" mass="74191">MTQYYQLLKEKFPTKSSLITEMINLDAICHLPKGTEYFLSDLHGEYQAFDYLLRNGSGSIKKKLQECFPNQSKEEINILCQYIYYPAEKIAQNEQFLSKTEHCLELLSLLPYLLQLVTFIGGKYTRSKVRKMLPKDFAYIMEELLIEEQPDKNKKPYYEAIIAKVTALDQLDDLFIAFAKLIQKLSIDHLHVVGDIFDRGQYPDYIIDRLNDFDKIDIQWGNHDITWIGAMSGSAICMINVIRIAARYNSIALIEDRYGINLRSLIDYSQRHFKEEEVFNPILDEDDRLSKSERLLLNKLQQATALLQFKLEHQLVKRRPEFAMEASLLFDKIDCKHKTITLGGKSFPLQSFPFEKIDWKNPESLTDEEESLLNGLMTRFQKSARLSQHIAFLMEHGAMYHISNNHLLFHGCVPMHANGDFKSMTFENRSYSGKALLDYFQDKVVQSYKQPHNQIDFATDLFWYLWCGEVSSLFGKDRMTTFERYYIADKSSHKENKNPYYHLREQEEICLRILVEFGLDHSAHIVNGHTPVKEKGGELPIKANGRMIIIDGGLAKGYQKKTGIAGYTLISNSYGLELVAHMPFSSVQDVLDGHCDIVFIKRLVEEVKVRTLVKDTDNGKKLLKEIADLDYLYRHFDQY</sequence>
<reference evidence="5 7" key="1">
    <citation type="journal article" date="2014" name="Genome Announc.">
        <title>Complete Genome Sequence of a Virulent Strain, Streptococcus iniae ISET0901, Isolated from Diseased Tilapia.</title>
        <authorList>
            <person name="Pridgeon J.W."/>
            <person name="Zhang D."/>
            <person name="Zhang L."/>
        </authorList>
    </citation>
    <scope>NUCLEOTIDE SEQUENCE [LARGE SCALE GENOMIC DNA]</scope>
    <source>
        <strain evidence="5 7">ISET0901</strain>
    </source>
</reference>
<protein>
    <recommendedName>
        <fullName evidence="4">Fructose-1,6-bisphosphatase class 3</fullName>
        <shortName evidence="4">FBPase class 3</shortName>
        <ecNumber evidence="4">3.1.3.11</ecNumber>
    </recommendedName>
    <alternativeName>
        <fullName evidence="4">D-fructose-1,6-bisphosphate 1-phosphohydrolase class 3</fullName>
    </alternativeName>
</protein>
<dbReference type="KEGG" id="siq:DQ08_06155"/>
<dbReference type="KEGG" id="siz:SI82_06305"/>
<dbReference type="EMBL" id="CP007586">
    <property type="protein sequence ID" value="AHY16040.1"/>
    <property type="molecule type" value="Genomic_DNA"/>
</dbReference>
<dbReference type="Proteomes" id="UP000269148">
    <property type="component" value="Unassembled WGS sequence"/>
</dbReference>
<comment type="similarity">
    <text evidence="4">Belongs to the FBPase class 3 family.</text>
</comment>
<name>A0A3L8GJ80_STRIN</name>
<dbReference type="PIRSF" id="PIRSF000906">
    <property type="entry name" value="FBPtase_Bacill"/>
    <property type="match status" value="1"/>
</dbReference>
<keyword evidence="7" id="KW-1185">Reference proteome</keyword>
<dbReference type="RefSeq" id="WP_003101166.1">
    <property type="nucleotide sequence ID" value="NZ_CP010783.1"/>
</dbReference>
<evidence type="ECO:0000313" key="5">
    <source>
        <dbReference type="EMBL" id="AHY16040.1"/>
    </source>
</evidence>
<dbReference type="AlphaFoldDB" id="A0A3L8GJ80"/>
<dbReference type="EMBL" id="QLQD01000057">
    <property type="protein sequence ID" value="RLU56494.1"/>
    <property type="molecule type" value="Genomic_DNA"/>
</dbReference>
<evidence type="ECO:0000256" key="3">
    <source>
        <dbReference type="ARBA" id="ARBA00023277"/>
    </source>
</evidence>
<accession>A0A3L8GJ80</accession>
<dbReference type="Proteomes" id="UP000025245">
    <property type="component" value="Chromosome"/>
</dbReference>
<proteinExistence type="inferred from homology"/>
<evidence type="ECO:0000313" key="6">
    <source>
        <dbReference type="EMBL" id="RLU56494.1"/>
    </source>
</evidence>
<evidence type="ECO:0000313" key="8">
    <source>
        <dbReference type="Proteomes" id="UP000269148"/>
    </source>
</evidence>
<dbReference type="InterPro" id="IPR029052">
    <property type="entry name" value="Metallo-depent_PP-like"/>
</dbReference>
<dbReference type="GeneID" id="35765782"/>
<organism evidence="6 8">
    <name type="scientific">Streptococcus iniae</name>
    <name type="common">Streptococcus shiloi</name>
    <dbReference type="NCBI Taxonomy" id="1346"/>
    <lineage>
        <taxon>Bacteria</taxon>
        <taxon>Bacillati</taxon>
        <taxon>Bacillota</taxon>
        <taxon>Bacilli</taxon>
        <taxon>Lactobacillales</taxon>
        <taxon>Streptococcaceae</taxon>
        <taxon>Streptococcus</taxon>
    </lineage>
</organism>
<dbReference type="UniPathway" id="UPA00138"/>
<keyword evidence="3 4" id="KW-0119">Carbohydrate metabolism</keyword>
<comment type="catalytic activity">
    <reaction evidence="4">
        <text>beta-D-fructose 1,6-bisphosphate + H2O = beta-D-fructose 6-phosphate + phosphate</text>
        <dbReference type="Rhea" id="RHEA:11064"/>
        <dbReference type="ChEBI" id="CHEBI:15377"/>
        <dbReference type="ChEBI" id="CHEBI:32966"/>
        <dbReference type="ChEBI" id="CHEBI:43474"/>
        <dbReference type="ChEBI" id="CHEBI:57634"/>
        <dbReference type="EC" id="3.1.3.11"/>
    </reaction>
</comment>
<dbReference type="SUPFAM" id="SSF56300">
    <property type="entry name" value="Metallo-dependent phosphatases"/>
    <property type="match status" value="1"/>
</dbReference>
<keyword evidence="1 4" id="KW-0378">Hydrolase</keyword>
<comment type="cofactor">
    <cofactor evidence="4">
        <name>Mn(2+)</name>
        <dbReference type="ChEBI" id="CHEBI:29035"/>
    </cofactor>
</comment>